<dbReference type="Pfam" id="PF03406">
    <property type="entry name" value="Phage_fiber_2"/>
    <property type="match status" value="1"/>
</dbReference>
<dbReference type="Proteomes" id="UP001177592">
    <property type="component" value="Chromosome"/>
</dbReference>
<dbReference type="InterPro" id="IPR051934">
    <property type="entry name" value="Phage_Tail_Fiber_Structural"/>
</dbReference>
<evidence type="ECO:0000256" key="1">
    <source>
        <dbReference type="ARBA" id="ARBA00004328"/>
    </source>
</evidence>
<dbReference type="InterPro" id="IPR005068">
    <property type="entry name" value="Phage_lambda_Stf-r2"/>
</dbReference>
<organism evidence="4 5">
    <name type="scientific">Arsenophonus nasoniae</name>
    <name type="common">son-killer infecting Nasonia vitripennis</name>
    <dbReference type="NCBI Taxonomy" id="638"/>
    <lineage>
        <taxon>Bacteria</taxon>
        <taxon>Pseudomonadati</taxon>
        <taxon>Pseudomonadota</taxon>
        <taxon>Gammaproteobacteria</taxon>
        <taxon>Enterobacterales</taxon>
        <taxon>Morganellaceae</taxon>
        <taxon>Arsenophonus</taxon>
    </lineage>
</organism>
<dbReference type="PANTHER" id="PTHR35191">
    <property type="entry name" value="PROPHAGE SIDE TAIL FIBER PROTEIN HOMOLOG STFQ-RELATED"/>
    <property type="match status" value="1"/>
</dbReference>
<protein>
    <submittedName>
        <fullName evidence="4">Tail fiber protein</fullName>
    </submittedName>
</protein>
<evidence type="ECO:0000313" key="5">
    <source>
        <dbReference type="Proteomes" id="UP001177592"/>
    </source>
</evidence>
<gene>
    <name evidence="4" type="ORF">QE258_00780</name>
</gene>
<dbReference type="Pfam" id="PF20744">
    <property type="entry name" value="gp37_trimer"/>
    <property type="match status" value="1"/>
</dbReference>
<name>A0ABY8NNE0_9GAMM</name>
<proteinExistence type="predicted"/>
<keyword evidence="5" id="KW-1185">Reference proteome</keyword>
<evidence type="ECO:0000313" key="4">
    <source>
        <dbReference type="EMBL" id="WGM05956.1"/>
    </source>
</evidence>
<dbReference type="InterPro" id="IPR048388">
    <property type="entry name" value="Gp37_trimer"/>
</dbReference>
<reference evidence="4" key="1">
    <citation type="submission" date="2023-04" db="EMBL/GenBank/DDBJ databases">
        <title>Genome dynamics across the evolutionary transition to endosymbiosis.</title>
        <authorList>
            <person name="Siozios S."/>
            <person name="Nadal-Jimenez P."/>
            <person name="Azagi T."/>
            <person name="Sprong H."/>
            <person name="Frost C.L."/>
            <person name="Parratt S.R."/>
            <person name="Taylor G."/>
            <person name="Brettell L."/>
            <person name="Lew K.C."/>
            <person name="Croft L."/>
            <person name="King K.C."/>
            <person name="Brockhurst M.A."/>
            <person name="Hypsa V."/>
            <person name="Novakova E."/>
            <person name="Darby A.C."/>
            <person name="Hurst G.D.D."/>
        </authorList>
    </citation>
    <scope>NUCLEOTIDE SEQUENCE</scope>
    <source>
        <strain evidence="4">ANv_CAN</strain>
    </source>
</reference>
<dbReference type="PANTHER" id="PTHR35191:SF1">
    <property type="entry name" value="PROPHAGE SIDE TAIL FIBER PROTEIN HOMOLOG STFQ-RELATED"/>
    <property type="match status" value="1"/>
</dbReference>
<keyword evidence="2" id="KW-0945">Host-virus interaction</keyword>
<dbReference type="EMBL" id="CP123523">
    <property type="protein sequence ID" value="WGM05956.1"/>
    <property type="molecule type" value="Genomic_DNA"/>
</dbReference>
<evidence type="ECO:0000259" key="3">
    <source>
        <dbReference type="Pfam" id="PF20744"/>
    </source>
</evidence>
<accession>A0ABY8NNE0</accession>
<evidence type="ECO:0000256" key="2">
    <source>
        <dbReference type="ARBA" id="ARBA00022581"/>
    </source>
</evidence>
<dbReference type="RefSeq" id="WP_280632345.1">
    <property type="nucleotide sequence ID" value="NZ_CP123523.1"/>
</dbReference>
<feature type="domain" description="Tail fibre protein gp37 trimerization region" evidence="3">
    <location>
        <begin position="204"/>
        <end position="274"/>
    </location>
</feature>
<dbReference type="Gene3D" id="6.20.70.20">
    <property type="match status" value="1"/>
</dbReference>
<sequence>MGAAKMSYLKESPAWEDGIYQIETSDPVLGGPEGITNRPPRELANRTAWLKQQLEGTQAALEAHANSRNHPDATLAAKGFVQLSNATYSQDETTAATPKLVNDRVNAIVDNAPSDLDTLNKLAQAISNNPKFAESVTQLLSQKLAKNENGADIPDKNQFVKNLGLTETVDLAKNALDKRTGGTVNGSMISLGRHIILQGDDRKHLGFHNQNGTVRMWLYKDKGGDGVRLNNGDDGGGDWVFNKNGHFYSPQALHAAGATYQEDGNIHGAVWGGHLSGWVDNRVNGRATWDYVNGTFVRDIRLGGLESVMAWNGPGYVDQGGYVLTGAENGNRDAYIDRIYRRPLQKNINGNWMNVGSI</sequence>
<comment type="subcellular location">
    <subcellularLocation>
        <location evidence="1">Virion</location>
    </subcellularLocation>
</comment>